<protein>
    <submittedName>
        <fullName evidence="4">Predicted protein</fullName>
    </submittedName>
</protein>
<dbReference type="PANTHER" id="PTHR47530">
    <property type="entry name" value="E3 UBIQUITIN LIGASE BIG BROTHER-RELATED"/>
    <property type="match status" value="1"/>
</dbReference>
<dbReference type="InterPro" id="IPR013083">
    <property type="entry name" value="Znf_RING/FYVE/PHD"/>
</dbReference>
<keyword evidence="1" id="KW-0863">Zinc-finger</keyword>
<dbReference type="EnsemblPlants" id="HORVU.MOREX.r3.5HG0499630.1">
    <property type="protein sequence ID" value="HORVU.MOREX.r3.5HG0499630.1"/>
    <property type="gene ID" value="HORVU.MOREX.r3.5HG0499630"/>
</dbReference>
<dbReference type="SUPFAM" id="SSF57850">
    <property type="entry name" value="RING/U-box"/>
    <property type="match status" value="1"/>
</dbReference>
<name>F2D1F4_HORVV</name>
<dbReference type="EMBL" id="AK357711">
    <property type="protein sequence ID" value="BAJ88925.1"/>
    <property type="molecule type" value="mRNA"/>
</dbReference>
<feature type="compositionally biased region" description="Acidic residues" evidence="2">
    <location>
        <begin position="139"/>
        <end position="184"/>
    </location>
</feature>
<dbReference type="PROSITE" id="PS50089">
    <property type="entry name" value="ZF_RING_2"/>
    <property type="match status" value="1"/>
</dbReference>
<evidence type="ECO:0000256" key="1">
    <source>
        <dbReference type="PROSITE-ProRule" id="PRU00175"/>
    </source>
</evidence>
<reference evidence="4" key="1">
    <citation type="journal article" date="2011" name="Plant Physiol.">
        <title>Comprehensive sequence analysis of 24,783 barley full-length cDNAs derived from 12 clone libraries.</title>
        <authorList>
            <person name="Matsumoto T."/>
            <person name="Tanaka T."/>
            <person name="Sakai H."/>
            <person name="Amano N."/>
            <person name="Kanamori H."/>
            <person name="Kurita K."/>
            <person name="Kikuta A."/>
            <person name="Kamiya K."/>
            <person name="Yamamoto M."/>
            <person name="Ikawa H."/>
            <person name="Fujii N."/>
            <person name="Hori K."/>
            <person name="Itoh T."/>
            <person name="Sato K."/>
        </authorList>
    </citation>
    <scope>NUCLEOTIDE SEQUENCE</scope>
    <source>
        <tissue evidence="4">Shoot</tissue>
    </source>
</reference>
<keyword evidence="6" id="KW-1185">Reference proteome</keyword>
<dbReference type="SMR" id="F2D1F4"/>
<dbReference type="OrthoDB" id="8062037at2759"/>
<dbReference type="SMART" id="SM00184">
    <property type="entry name" value="RING"/>
    <property type="match status" value="1"/>
</dbReference>
<dbReference type="Pfam" id="PF13639">
    <property type="entry name" value="zf-RING_2"/>
    <property type="match status" value="1"/>
</dbReference>
<dbReference type="GO" id="GO:0008270">
    <property type="term" value="F:zinc ion binding"/>
    <property type="evidence" value="ECO:0007669"/>
    <property type="project" value="UniProtKB-KW"/>
</dbReference>
<dbReference type="Proteomes" id="UP000011116">
    <property type="component" value="Chromosome 5H"/>
</dbReference>
<evidence type="ECO:0000313" key="4">
    <source>
        <dbReference type="EMBL" id="BAJ88925.1"/>
    </source>
</evidence>
<keyword evidence="1" id="KW-0479">Metal-binding</keyword>
<dbReference type="PANTHER" id="PTHR47530:SF4">
    <property type="entry name" value="E3 UBIQUITIN LIGASE BIG BROTHER-RELATED"/>
    <property type="match status" value="1"/>
</dbReference>
<dbReference type="Gramene" id="HORVU.MOREX.r3.5HG0499630.1">
    <property type="protein sequence ID" value="HORVU.MOREX.r3.5HG0499630.1"/>
    <property type="gene ID" value="HORVU.MOREX.r3.5HG0499630"/>
</dbReference>
<proteinExistence type="evidence at transcript level"/>
<feature type="compositionally biased region" description="Acidic residues" evidence="2">
    <location>
        <begin position="109"/>
        <end position="122"/>
    </location>
</feature>
<dbReference type="eggNOG" id="KOG0800">
    <property type="taxonomic scope" value="Eukaryota"/>
</dbReference>
<accession>F2D1F4</accession>
<reference evidence="5" key="4">
    <citation type="submission" date="2022-01" db="UniProtKB">
        <authorList>
            <consortium name="EnsemblPlants"/>
        </authorList>
    </citation>
    <scope>IDENTIFICATION</scope>
    <source>
        <strain evidence="5">subsp. vulgare</strain>
    </source>
</reference>
<feature type="region of interest" description="Disordered" evidence="2">
    <location>
        <begin position="1"/>
        <end position="55"/>
    </location>
</feature>
<sequence>MEGSKGSDGGGERPGADHNPSPDQPPPAAAPGREDDGAAAAAVAAAAAEDEDEARRPFTALSQVDADLALARVLQEQERAYMMLRMNGVGGGGGGDGSDYGSSEAGSYEYDEDAEVDYEEELENHLRVHHHDHPGGGEADGDDDLEAEADGQGEGEGDGEDQGDDEGSEESEYEEEGFDEDDDVELDLDPAEYEDDEAYARALQDAEEREVAARLMALAGISDWRAVEHVEDHINDAQDSWQEVDPDEYSYEELVALGDVVGTESRGLSADTLASLPSVTYKTKDMQDGNTEQCVICRVEFEEGESLVALPCNHSYHPDCINQWLQINKVCPMCSAEVSTSANKQA</sequence>
<feature type="compositionally biased region" description="Low complexity" evidence="2">
    <location>
        <begin position="38"/>
        <end position="47"/>
    </location>
</feature>
<organism evidence="4">
    <name type="scientific">Hordeum vulgare subsp. vulgare</name>
    <name type="common">Domesticated barley</name>
    <dbReference type="NCBI Taxonomy" id="112509"/>
    <lineage>
        <taxon>Eukaryota</taxon>
        <taxon>Viridiplantae</taxon>
        <taxon>Streptophyta</taxon>
        <taxon>Embryophyta</taxon>
        <taxon>Tracheophyta</taxon>
        <taxon>Spermatophyta</taxon>
        <taxon>Magnoliopsida</taxon>
        <taxon>Liliopsida</taxon>
        <taxon>Poales</taxon>
        <taxon>Poaceae</taxon>
        <taxon>BOP clade</taxon>
        <taxon>Pooideae</taxon>
        <taxon>Triticodae</taxon>
        <taxon>Triticeae</taxon>
        <taxon>Hordeinae</taxon>
        <taxon>Hordeum</taxon>
    </lineage>
</organism>
<evidence type="ECO:0000313" key="5">
    <source>
        <dbReference type="EnsemblPlants" id="HORVU.MOREX.r3.5HG0499630.1"/>
    </source>
</evidence>
<dbReference type="Gene3D" id="3.30.40.10">
    <property type="entry name" value="Zinc/RING finger domain, C3HC4 (zinc finger)"/>
    <property type="match status" value="1"/>
</dbReference>
<dbReference type="RefSeq" id="XP_044950464.1">
    <property type="nucleotide sequence ID" value="XM_045094529.1"/>
</dbReference>
<dbReference type="KEGG" id="hvg:123400118"/>
<feature type="region of interest" description="Disordered" evidence="2">
    <location>
        <begin position="86"/>
        <end position="184"/>
    </location>
</feature>
<evidence type="ECO:0000256" key="2">
    <source>
        <dbReference type="SAM" id="MobiDB-lite"/>
    </source>
</evidence>
<dbReference type="InterPro" id="IPR001841">
    <property type="entry name" value="Znf_RING"/>
</dbReference>
<dbReference type="GeneID" id="123400118"/>
<keyword evidence="1" id="KW-0862">Zinc</keyword>
<evidence type="ECO:0000259" key="3">
    <source>
        <dbReference type="PROSITE" id="PS50089"/>
    </source>
</evidence>
<feature type="domain" description="RING-type" evidence="3">
    <location>
        <begin position="294"/>
        <end position="335"/>
    </location>
</feature>
<dbReference type="Gramene" id="HORVU.MOREX.r2.5HG0414670.1">
    <property type="protein sequence ID" value="HORVU.MOREX.r2.5HG0414670.1"/>
    <property type="gene ID" value="HORVU.MOREX.r2.5HG0414670"/>
</dbReference>
<dbReference type="FunFam" id="3.30.40.10:FF:000417">
    <property type="entry name" value="E3 ubiquitin ligase BIG BROTHER-related"/>
    <property type="match status" value="1"/>
</dbReference>
<evidence type="ECO:0000313" key="6">
    <source>
        <dbReference type="Proteomes" id="UP000011116"/>
    </source>
</evidence>
<dbReference type="ExpressionAtlas" id="F2D1F4">
    <property type="expression patterns" value="baseline and differential"/>
</dbReference>
<dbReference type="STRING" id="112509.F2D1F4"/>
<feature type="compositionally biased region" description="Low complexity" evidence="2">
    <location>
        <begin position="99"/>
        <end position="108"/>
    </location>
</feature>
<gene>
    <name evidence="5" type="primary">LOC123400118</name>
</gene>
<reference evidence="6" key="2">
    <citation type="journal article" date="2012" name="Nature">
        <title>A physical, genetic and functional sequence assembly of the barley genome.</title>
        <authorList>
            <consortium name="The International Barley Genome Sequencing Consortium"/>
            <person name="Mayer K.F."/>
            <person name="Waugh R."/>
            <person name="Brown J.W."/>
            <person name="Schulman A."/>
            <person name="Langridge P."/>
            <person name="Platzer M."/>
            <person name="Fincher G.B."/>
            <person name="Muehlbauer G.J."/>
            <person name="Sato K."/>
            <person name="Close T.J."/>
            <person name="Wise R.P."/>
            <person name="Stein N."/>
        </authorList>
    </citation>
    <scope>NUCLEOTIDE SEQUENCE [LARGE SCALE GENOMIC DNA]</scope>
    <source>
        <strain evidence="6">cv. Morex</strain>
    </source>
</reference>
<feature type="compositionally biased region" description="Gly residues" evidence="2">
    <location>
        <begin position="88"/>
        <end position="98"/>
    </location>
</feature>
<dbReference type="InterPro" id="IPR043312">
    <property type="entry name" value="AtBBR-like"/>
</dbReference>
<dbReference type="AlphaFoldDB" id="F2D1F4"/>
<reference evidence="5" key="3">
    <citation type="submission" date="2020-10" db="EMBL/GenBank/DDBJ databases">
        <authorList>
            <person name="Scholz U."/>
            <person name="Mascher M."/>
            <person name="Fiebig A."/>
        </authorList>
    </citation>
    <scope>NUCLEOTIDE SEQUENCE [LARGE SCALE GENOMIC DNA]</scope>
    <source>
        <strain evidence="5">cv. Morex</strain>
    </source>
</reference>